<evidence type="ECO:0000256" key="1">
    <source>
        <dbReference type="SAM" id="MobiDB-lite"/>
    </source>
</evidence>
<gene>
    <name evidence="2" type="ORF">AL1_30650</name>
</gene>
<dbReference type="HOGENOM" id="CLU_3195273_0_0_10"/>
<keyword evidence="3" id="KW-1185">Reference proteome</keyword>
<accession>D4IQE4</accession>
<dbReference type="AlphaFoldDB" id="D4IQE4"/>
<organism evidence="2 3">
    <name type="scientific">Alistipes shahii WAL 8301</name>
    <dbReference type="NCBI Taxonomy" id="717959"/>
    <lineage>
        <taxon>Bacteria</taxon>
        <taxon>Pseudomonadati</taxon>
        <taxon>Bacteroidota</taxon>
        <taxon>Bacteroidia</taxon>
        <taxon>Bacteroidales</taxon>
        <taxon>Rikenellaceae</taxon>
        <taxon>Alistipes</taxon>
    </lineage>
</organism>
<reference evidence="2 3" key="1">
    <citation type="submission" date="2010-03" db="EMBL/GenBank/DDBJ databases">
        <title>The genome sequence of Alistipes shahii WAL 8301.</title>
        <authorList>
            <consortium name="metaHIT consortium -- http://www.metahit.eu/"/>
            <person name="Pajon A."/>
            <person name="Turner K."/>
            <person name="Parkhill J."/>
        </authorList>
    </citation>
    <scope>NUCLEOTIDE SEQUENCE [LARGE SCALE GENOMIC DNA]</scope>
    <source>
        <strain evidence="2 3">WAL 8301</strain>
    </source>
</reference>
<evidence type="ECO:0000313" key="2">
    <source>
        <dbReference type="EMBL" id="CBK65156.1"/>
    </source>
</evidence>
<dbReference type="EMBL" id="FP929032">
    <property type="protein sequence ID" value="CBK65156.1"/>
    <property type="molecule type" value="Genomic_DNA"/>
</dbReference>
<protein>
    <submittedName>
        <fullName evidence="2">Uncharacterized protein</fullName>
    </submittedName>
</protein>
<dbReference type="Proteomes" id="UP000008794">
    <property type="component" value="Chromosome"/>
</dbReference>
<name>D4IQE4_9BACT</name>
<sequence length="45" mass="4865">MVTIYIMEDAKAGRAANGDFGTESPTGSFRAFEVSKQPDLQNADK</sequence>
<reference evidence="2 3" key="2">
    <citation type="submission" date="2010-03" db="EMBL/GenBank/DDBJ databases">
        <authorList>
            <person name="Pajon A."/>
        </authorList>
    </citation>
    <scope>NUCLEOTIDE SEQUENCE [LARGE SCALE GENOMIC DNA]</scope>
    <source>
        <strain evidence="2 3">WAL 8301</strain>
    </source>
</reference>
<evidence type="ECO:0000313" key="3">
    <source>
        <dbReference type="Proteomes" id="UP000008794"/>
    </source>
</evidence>
<feature type="region of interest" description="Disordered" evidence="1">
    <location>
        <begin position="15"/>
        <end position="45"/>
    </location>
</feature>
<dbReference type="KEGG" id="ash:AL1_30650"/>
<proteinExistence type="predicted"/>